<dbReference type="SMART" id="SM00670">
    <property type="entry name" value="PINc"/>
    <property type="match status" value="1"/>
</dbReference>
<evidence type="ECO:0000313" key="6">
    <source>
        <dbReference type="EMBL" id="MBK7274659.1"/>
    </source>
</evidence>
<dbReference type="InterPro" id="IPR002716">
    <property type="entry name" value="PIN_dom"/>
</dbReference>
<dbReference type="EMBL" id="JADJIB010000010">
    <property type="protein sequence ID" value="MBK7274659.1"/>
    <property type="molecule type" value="Genomic_DNA"/>
</dbReference>
<dbReference type="Pfam" id="PF13470">
    <property type="entry name" value="PIN_3"/>
    <property type="match status" value="1"/>
</dbReference>
<evidence type="ECO:0000256" key="3">
    <source>
        <dbReference type="ARBA" id="ARBA00022801"/>
    </source>
</evidence>
<dbReference type="InterPro" id="IPR029060">
    <property type="entry name" value="PIN-like_dom_sf"/>
</dbReference>
<keyword evidence="2" id="KW-0479">Metal-binding</keyword>
<accession>A0A935M882</accession>
<comment type="caution">
    <text evidence="6">The sequence shown here is derived from an EMBL/GenBank/DDBJ whole genome shotgun (WGS) entry which is preliminary data.</text>
</comment>
<feature type="domain" description="PIN" evidence="5">
    <location>
        <begin position="87"/>
        <end position="202"/>
    </location>
</feature>
<keyword evidence="3" id="KW-0378">Hydrolase</keyword>
<dbReference type="InterPro" id="IPR002850">
    <property type="entry name" value="PIN_toxin-like"/>
</dbReference>
<evidence type="ECO:0000256" key="2">
    <source>
        <dbReference type="ARBA" id="ARBA00022723"/>
    </source>
</evidence>
<dbReference type="NCBIfam" id="TIGR00305">
    <property type="entry name" value="putative toxin-antitoxin system toxin component, PIN family"/>
    <property type="match status" value="1"/>
</dbReference>
<dbReference type="CDD" id="cd22231">
    <property type="entry name" value="RHH_NikR_HicB-like"/>
    <property type="match status" value="1"/>
</dbReference>
<reference evidence="6 7" key="1">
    <citation type="submission" date="2020-10" db="EMBL/GenBank/DDBJ databases">
        <title>Connecting structure to function with the recovery of over 1000 high-quality activated sludge metagenome-assembled genomes encoding full-length rRNA genes using long-read sequencing.</title>
        <authorList>
            <person name="Singleton C.M."/>
            <person name="Petriglieri F."/>
            <person name="Kristensen J.M."/>
            <person name="Kirkegaard R.H."/>
            <person name="Michaelsen T.Y."/>
            <person name="Andersen M.H."/>
            <person name="Karst S.M."/>
            <person name="Dueholm M.S."/>
            <person name="Nielsen P.H."/>
            <person name="Albertsen M."/>
        </authorList>
    </citation>
    <scope>NUCLEOTIDE SEQUENCE [LARGE SCALE GENOMIC DNA]</scope>
    <source>
        <strain evidence="6">Ega_18-Q3-R5-49_MAXAC.001</strain>
    </source>
</reference>
<gene>
    <name evidence="6" type="ORF">IPI13_16385</name>
</gene>
<sequence>MTVLPVNVDDDLIELLDAQAAESGRSRSEVLAAAIRRGLGGGRLAQTLAAYRTGEEISEEDAMALAKGRARRLPGRARYRVSGAPPRRVVIDPNVFISATITPNGALGLIIRLIDEGTLVPVVTQHLVDEVVYVLARPKLSRYVKPGAGAAFEDLIRQLGEWHADIANPPSVTRDPKDDYLVALALGTAADALTSGDDDLHAAKNLGIEVLTPRELLTLFGL</sequence>
<keyword evidence="4" id="KW-0460">Magnesium</keyword>
<dbReference type="GO" id="GO:0006355">
    <property type="term" value="P:regulation of DNA-templated transcription"/>
    <property type="evidence" value="ECO:0007669"/>
    <property type="project" value="InterPro"/>
</dbReference>
<evidence type="ECO:0000256" key="1">
    <source>
        <dbReference type="ARBA" id="ARBA00022722"/>
    </source>
</evidence>
<dbReference type="AlphaFoldDB" id="A0A935M882"/>
<dbReference type="PANTHER" id="PTHR34610:SF3">
    <property type="entry name" value="SSL7007 PROTEIN"/>
    <property type="match status" value="1"/>
</dbReference>
<evidence type="ECO:0000259" key="5">
    <source>
        <dbReference type="SMART" id="SM00670"/>
    </source>
</evidence>
<dbReference type="InterPro" id="IPR002145">
    <property type="entry name" value="CopG"/>
</dbReference>
<organism evidence="6 7">
    <name type="scientific">Candidatus Phosphoribacter hodrii</name>
    <dbReference type="NCBI Taxonomy" id="2953743"/>
    <lineage>
        <taxon>Bacteria</taxon>
        <taxon>Bacillati</taxon>
        <taxon>Actinomycetota</taxon>
        <taxon>Actinomycetes</taxon>
        <taxon>Micrococcales</taxon>
        <taxon>Dermatophilaceae</taxon>
        <taxon>Candidatus Phosphoribacter</taxon>
    </lineage>
</organism>
<dbReference type="Pfam" id="PF01402">
    <property type="entry name" value="RHH_1"/>
    <property type="match status" value="1"/>
</dbReference>
<dbReference type="GO" id="GO:0046872">
    <property type="term" value="F:metal ion binding"/>
    <property type="evidence" value="ECO:0007669"/>
    <property type="project" value="UniProtKB-KW"/>
</dbReference>
<dbReference type="PANTHER" id="PTHR34610">
    <property type="entry name" value="SSL7007 PROTEIN"/>
    <property type="match status" value="1"/>
</dbReference>
<name>A0A935M882_9MICO</name>
<proteinExistence type="predicted"/>
<protein>
    <submittedName>
        <fullName evidence="6">Toxin-antitoxin system toxin component, PIN family</fullName>
    </submittedName>
</protein>
<evidence type="ECO:0000313" key="7">
    <source>
        <dbReference type="Proteomes" id="UP000726105"/>
    </source>
</evidence>
<dbReference type="GO" id="GO:0004518">
    <property type="term" value="F:nuclease activity"/>
    <property type="evidence" value="ECO:0007669"/>
    <property type="project" value="UniProtKB-KW"/>
</dbReference>
<dbReference type="GO" id="GO:0016787">
    <property type="term" value="F:hydrolase activity"/>
    <property type="evidence" value="ECO:0007669"/>
    <property type="project" value="UniProtKB-KW"/>
</dbReference>
<evidence type="ECO:0000256" key="4">
    <source>
        <dbReference type="ARBA" id="ARBA00022842"/>
    </source>
</evidence>
<keyword evidence="1" id="KW-0540">Nuclease</keyword>
<dbReference type="Proteomes" id="UP000726105">
    <property type="component" value="Unassembled WGS sequence"/>
</dbReference>
<dbReference type="SUPFAM" id="SSF88723">
    <property type="entry name" value="PIN domain-like"/>
    <property type="match status" value="1"/>
</dbReference>